<accession>A0A1V4L0K6</accession>
<dbReference type="Proteomes" id="UP000190648">
    <property type="component" value="Unassembled WGS sequence"/>
</dbReference>
<comment type="caution">
    <text evidence="1">The sequence shown here is derived from an EMBL/GenBank/DDBJ whole genome shotgun (WGS) entry which is preliminary data.</text>
</comment>
<protein>
    <submittedName>
        <fullName evidence="1">Uncharacterized protein</fullName>
    </submittedName>
</protein>
<dbReference type="EMBL" id="LSYS01000429">
    <property type="protein sequence ID" value="OPJ90195.1"/>
    <property type="molecule type" value="Genomic_DNA"/>
</dbReference>
<dbReference type="AlphaFoldDB" id="A0A1V4L0K6"/>
<evidence type="ECO:0000313" key="1">
    <source>
        <dbReference type="EMBL" id="OPJ90195.1"/>
    </source>
</evidence>
<sequence length="85" mass="9365">MLDLITEFRLVLPSISWLSALSEFLNLRLHLDSSPGLDTLYLRKRGENVLLVSSQPSCGAGLKSFFSALQVTHALHVHESCPSSL</sequence>
<reference evidence="1 2" key="1">
    <citation type="submission" date="2016-02" db="EMBL/GenBank/DDBJ databases">
        <title>Band-tailed pigeon sequencing and assembly.</title>
        <authorList>
            <person name="Soares A.E."/>
            <person name="Novak B.J."/>
            <person name="Rice E.S."/>
            <person name="O'Connell B."/>
            <person name="Chang D."/>
            <person name="Weber S."/>
            <person name="Shapiro B."/>
        </authorList>
    </citation>
    <scope>NUCLEOTIDE SEQUENCE [LARGE SCALE GENOMIC DNA]</scope>
    <source>
        <strain evidence="1">BTP2013</strain>
        <tissue evidence="1">Blood</tissue>
    </source>
</reference>
<gene>
    <name evidence="1" type="ORF">AV530_014795</name>
</gene>
<evidence type="ECO:0000313" key="2">
    <source>
        <dbReference type="Proteomes" id="UP000190648"/>
    </source>
</evidence>
<keyword evidence="2" id="KW-1185">Reference proteome</keyword>
<organism evidence="1 2">
    <name type="scientific">Patagioenas fasciata monilis</name>
    <dbReference type="NCBI Taxonomy" id="372326"/>
    <lineage>
        <taxon>Eukaryota</taxon>
        <taxon>Metazoa</taxon>
        <taxon>Chordata</taxon>
        <taxon>Craniata</taxon>
        <taxon>Vertebrata</taxon>
        <taxon>Euteleostomi</taxon>
        <taxon>Archelosauria</taxon>
        <taxon>Archosauria</taxon>
        <taxon>Dinosauria</taxon>
        <taxon>Saurischia</taxon>
        <taxon>Theropoda</taxon>
        <taxon>Coelurosauria</taxon>
        <taxon>Aves</taxon>
        <taxon>Neognathae</taxon>
        <taxon>Neoaves</taxon>
        <taxon>Columbimorphae</taxon>
        <taxon>Columbiformes</taxon>
        <taxon>Columbidae</taxon>
        <taxon>Patagioenas</taxon>
    </lineage>
</organism>
<name>A0A1V4L0K6_PATFA</name>
<proteinExistence type="predicted"/>